<keyword evidence="3" id="KW-0326">Glycosidase</keyword>
<dbReference type="GO" id="GO:0009311">
    <property type="term" value="P:oligosaccharide metabolic process"/>
    <property type="evidence" value="ECO:0007669"/>
    <property type="project" value="InterPro"/>
</dbReference>
<dbReference type="Gene3D" id="1.50.10.10">
    <property type="match status" value="1"/>
</dbReference>
<dbReference type="GO" id="GO:0006487">
    <property type="term" value="P:protein N-linked glycosylation"/>
    <property type="evidence" value="ECO:0007669"/>
    <property type="project" value="TreeGrafter"/>
</dbReference>
<reference evidence="7" key="1">
    <citation type="submission" date="2016-05" db="EMBL/GenBank/DDBJ databases">
        <title>Paenibacillus oryzae. sp. nov., isolated from the rice root.</title>
        <authorList>
            <person name="Zhang J."/>
            <person name="Zhang X."/>
        </authorList>
    </citation>
    <scope>NUCLEOTIDE SEQUENCE [LARGE SCALE GENOMIC DNA]</scope>
    <source>
        <strain evidence="7">KCTC13222</strain>
    </source>
</reference>
<evidence type="ECO:0000259" key="5">
    <source>
        <dbReference type="Pfam" id="PF22422"/>
    </source>
</evidence>
<keyword evidence="2" id="KW-0378">Hydrolase</keyword>
<dbReference type="GO" id="GO:0004573">
    <property type="term" value="F:Glc3Man9GlcNAc2 oligosaccharide glucosidase activity"/>
    <property type="evidence" value="ECO:0007669"/>
    <property type="project" value="InterPro"/>
</dbReference>
<accession>A0A1C0ZTN2</accession>
<evidence type="ECO:0000313" key="6">
    <source>
        <dbReference type="EMBL" id="OCT11444.1"/>
    </source>
</evidence>
<protein>
    <recommendedName>
        <fullName evidence="5">Mannosylglycerate hydrolase MGH1-like glycoside hydrolase domain-containing protein</fullName>
    </recommendedName>
</protein>
<dbReference type="PANTHER" id="PTHR10412">
    <property type="entry name" value="MANNOSYL-OLIGOSACCHARIDE GLUCOSIDASE"/>
    <property type="match status" value="1"/>
</dbReference>
<dbReference type="STRING" id="512399.A8709_07180"/>
<keyword evidence="7" id="KW-1185">Reference proteome</keyword>
<dbReference type="InterPro" id="IPR004888">
    <property type="entry name" value="Glycoside_hydrolase_63"/>
</dbReference>
<feature type="domain" description="Mannosylglycerate hydrolase MGH1-like glycoside hydrolase" evidence="5">
    <location>
        <begin position="270"/>
        <end position="608"/>
    </location>
</feature>
<keyword evidence="4" id="KW-0175">Coiled coil</keyword>
<evidence type="ECO:0000256" key="1">
    <source>
        <dbReference type="ARBA" id="ARBA00010833"/>
    </source>
</evidence>
<dbReference type="OrthoDB" id="9798687at2"/>
<dbReference type="Pfam" id="PF22422">
    <property type="entry name" value="MGH1-like_GH"/>
    <property type="match status" value="1"/>
</dbReference>
<name>A0A1C0ZTN2_9BACL</name>
<sequence>MDSIERYEEKKKMKEYMDLKRSLIKGWNTWNTRSVLSHVLLPEGFAVNLCLLDYGTGDYLREALVGRPDGVGSGQRQDNRAEKVFLGGHSYDGSYTELKLVWRGTEITVQSATIGTELVIRIVPEKLPLYPPSLIVETGFLWGRMGNVWIEEEAIIASTPESKISVYTVQEQINEPRVASLTPYLALRLDKPIEICVGAKRNSEEVIKMIEENKQMYNKEKDKYGNRAELYAAMQCSLAWDTIYDPIKDRVITPISRIWNCEWGGYVLYCWDTYLAAYMASLDNKELAYCNAIEITLEKTKGGFVPNCSSASGFKTLDRSQPPLGSMVILELYTKFKDIWLIEMLFDDLLEWNRWYCKAREIEDGLLALGSNPYDPIIGNYWESAGVGDIYGAAMESGLDNSPMYDEVMFDKDKSLMMLGDVGLTSLYIMDCMSLEKIALIIGRHAEATEVSKRAQRFSKGLSRLWCEEKGIYLNKRIDNGIFSDRISPTNFYPLLTGSIPKDNAEKMIEKHFYNPDEFWGKWMIPSCPRNDPSYMDQDYWRGRIWAPLNFLVYMGLKKYDMATAMKDLAEKSEELFLKEWLENRHIHENYNADTGEGCDKPNSDKFYHWGALLSLIALIEAGY</sequence>
<organism evidence="6 7">
    <name type="scientific">Paenibacillus pectinilyticus</name>
    <dbReference type="NCBI Taxonomy" id="512399"/>
    <lineage>
        <taxon>Bacteria</taxon>
        <taxon>Bacillati</taxon>
        <taxon>Bacillota</taxon>
        <taxon>Bacilli</taxon>
        <taxon>Bacillales</taxon>
        <taxon>Paenibacillaceae</taxon>
        <taxon>Paenibacillus</taxon>
    </lineage>
</organism>
<evidence type="ECO:0000256" key="4">
    <source>
        <dbReference type="SAM" id="Coils"/>
    </source>
</evidence>
<comment type="similarity">
    <text evidence="1">Belongs to the glycosyl hydrolase 63 family.</text>
</comment>
<dbReference type="RefSeq" id="WP_065858484.1">
    <property type="nucleotide sequence ID" value="NZ_LYPC01000028.1"/>
</dbReference>
<proteinExistence type="inferred from homology"/>
<feature type="coiled-coil region" evidence="4">
    <location>
        <begin position="200"/>
        <end position="227"/>
    </location>
</feature>
<evidence type="ECO:0000256" key="3">
    <source>
        <dbReference type="ARBA" id="ARBA00023295"/>
    </source>
</evidence>
<dbReference type="InterPro" id="IPR008928">
    <property type="entry name" value="6-hairpin_glycosidase_sf"/>
</dbReference>
<dbReference type="SUPFAM" id="SSF48208">
    <property type="entry name" value="Six-hairpin glycosidases"/>
    <property type="match status" value="1"/>
</dbReference>
<dbReference type="InterPro" id="IPR054491">
    <property type="entry name" value="MGH1-like_GH"/>
</dbReference>
<evidence type="ECO:0000313" key="7">
    <source>
        <dbReference type="Proteomes" id="UP000093309"/>
    </source>
</evidence>
<dbReference type="AlphaFoldDB" id="A0A1C0ZTN2"/>
<dbReference type="Proteomes" id="UP000093309">
    <property type="component" value="Unassembled WGS sequence"/>
</dbReference>
<dbReference type="InterPro" id="IPR012341">
    <property type="entry name" value="6hp_glycosidase-like_sf"/>
</dbReference>
<evidence type="ECO:0000256" key="2">
    <source>
        <dbReference type="ARBA" id="ARBA00022801"/>
    </source>
</evidence>
<gene>
    <name evidence="6" type="ORF">A8709_07180</name>
</gene>
<comment type="caution">
    <text evidence="6">The sequence shown here is derived from an EMBL/GenBank/DDBJ whole genome shotgun (WGS) entry which is preliminary data.</text>
</comment>
<dbReference type="EMBL" id="LYPC01000028">
    <property type="protein sequence ID" value="OCT11444.1"/>
    <property type="molecule type" value="Genomic_DNA"/>
</dbReference>
<dbReference type="PANTHER" id="PTHR10412:SF11">
    <property type="entry name" value="MANNOSYL-OLIGOSACCHARIDE GLUCOSIDASE"/>
    <property type="match status" value="1"/>
</dbReference>